<accession>A0ABQ1KZ30</accession>
<evidence type="ECO:0000313" key="5">
    <source>
        <dbReference type="EMBL" id="GGC13271.1"/>
    </source>
</evidence>
<evidence type="ECO:0000313" key="6">
    <source>
        <dbReference type="Proteomes" id="UP000622638"/>
    </source>
</evidence>
<protein>
    <recommendedName>
        <fullName evidence="1">diguanylate cyclase</fullName>
        <ecNumber evidence="1">2.7.7.65</ecNumber>
    </recommendedName>
</protein>
<dbReference type="InterPro" id="IPR050469">
    <property type="entry name" value="Diguanylate_Cyclase"/>
</dbReference>
<dbReference type="CDD" id="cd01949">
    <property type="entry name" value="GGDEF"/>
    <property type="match status" value="1"/>
</dbReference>
<evidence type="ECO:0000259" key="4">
    <source>
        <dbReference type="PROSITE" id="PS50887"/>
    </source>
</evidence>
<dbReference type="SMART" id="SM00267">
    <property type="entry name" value="GGDEF"/>
    <property type="match status" value="1"/>
</dbReference>
<dbReference type="Pfam" id="PF00990">
    <property type="entry name" value="GGDEF"/>
    <property type="match status" value="1"/>
</dbReference>
<dbReference type="Gene3D" id="3.30.70.270">
    <property type="match status" value="1"/>
</dbReference>
<dbReference type="SUPFAM" id="SSF55073">
    <property type="entry name" value="Nucleotide cyclase"/>
    <property type="match status" value="1"/>
</dbReference>
<dbReference type="Proteomes" id="UP000622638">
    <property type="component" value="Unassembled WGS sequence"/>
</dbReference>
<dbReference type="NCBIfam" id="TIGR00254">
    <property type="entry name" value="GGDEF"/>
    <property type="match status" value="1"/>
</dbReference>
<keyword evidence="3" id="KW-1133">Transmembrane helix</keyword>
<dbReference type="InterPro" id="IPR011990">
    <property type="entry name" value="TPR-like_helical_dom_sf"/>
</dbReference>
<dbReference type="EC" id="2.7.7.65" evidence="1"/>
<evidence type="ECO:0000256" key="1">
    <source>
        <dbReference type="ARBA" id="ARBA00012528"/>
    </source>
</evidence>
<evidence type="ECO:0000256" key="3">
    <source>
        <dbReference type="SAM" id="Phobius"/>
    </source>
</evidence>
<dbReference type="InterPro" id="IPR029787">
    <property type="entry name" value="Nucleotide_cyclase"/>
</dbReference>
<comment type="catalytic activity">
    <reaction evidence="2">
        <text>2 GTP = 3',3'-c-di-GMP + 2 diphosphate</text>
        <dbReference type="Rhea" id="RHEA:24898"/>
        <dbReference type="ChEBI" id="CHEBI:33019"/>
        <dbReference type="ChEBI" id="CHEBI:37565"/>
        <dbReference type="ChEBI" id="CHEBI:58805"/>
        <dbReference type="EC" id="2.7.7.65"/>
    </reaction>
</comment>
<dbReference type="InterPro" id="IPR043128">
    <property type="entry name" value="Rev_trsase/Diguanyl_cyclase"/>
</dbReference>
<proteinExistence type="predicted"/>
<keyword evidence="3" id="KW-0812">Transmembrane</keyword>
<name>A0ABQ1KZ30_9BURK</name>
<dbReference type="Pfam" id="PF13424">
    <property type="entry name" value="TPR_12"/>
    <property type="match status" value="1"/>
</dbReference>
<feature type="transmembrane region" description="Helical" evidence="3">
    <location>
        <begin position="439"/>
        <end position="458"/>
    </location>
</feature>
<comment type="caution">
    <text evidence="5">The sequence shown here is derived from an EMBL/GenBank/DDBJ whole genome shotgun (WGS) entry which is preliminary data.</text>
</comment>
<keyword evidence="6" id="KW-1185">Reference proteome</keyword>
<reference evidence="6" key="1">
    <citation type="journal article" date="2019" name="Int. J. Syst. Evol. Microbiol.">
        <title>The Global Catalogue of Microorganisms (GCM) 10K type strain sequencing project: providing services to taxonomists for standard genome sequencing and annotation.</title>
        <authorList>
            <consortium name="The Broad Institute Genomics Platform"/>
            <consortium name="The Broad Institute Genome Sequencing Center for Infectious Disease"/>
            <person name="Wu L."/>
            <person name="Ma J."/>
        </authorList>
    </citation>
    <scope>NUCLEOTIDE SEQUENCE [LARGE SCALE GENOMIC DNA]</scope>
    <source>
        <strain evidence="6">CGMCC 1.15931</strain>
    </source>
</reference>
<dbReference type="Gene3D" id="1.25.40.10">
    <property type="entry name" value="Tetratricopeptide repeat domain"/>
    <property type="match status" value="2"/>
</dbReference>
<dbReference type="PROSITE" id="PS50887">
    <property type="entry name" value="GGDEF"/>
    <property type="match status" value="1"/>
</dbReference>
<feature type="domain" description="GGDEF" evidence="4">
    <location>
        <begin position="513"/>
        <end position="650"/>
    </location>
</feature>
<organism evidence="5 6">
    <name type="scientific">Pseudoduganella buxea</name>
    <dbReference type="NCBI Taxonomy" id="1949069"/>
    <lineage>
        <taxon>Bacteria</taxon>
        <taxon>Pseudomonadati</taxon>
        <taxon>Pseudomonadota</taxon>
        <taxon>Betaproteobacteria</taxon>
        <taxon>Burkholderiales</taxon>
        <taxon>Oxalobacteraceae</taxon>
        <taxon>Telluria group</taxon>
        <taxon>Pseudoduganella</taxon>
    </lineage>
</organism>
<keyword evidence="3" id="KW-0472">Membrane</keyword>
<dbReference type="PANTHER" id="PTHR45138:SF9">
    <property type="entry name" value="DIGUANYLATE CYCLASE DGCM-RELATED"/>
    <property type="match status" value="1"/>
</dbReference>
<gene>
    <name evidence="5" type="ORF">GCM10011572_38310</name>
</gene>
<dbReference type="PANTHER" id="PTHR45138">
    <property type="entry name" value="REGULATORY COMPONENTS OF SENSORY TRANSDUCTION SYSTEM"/>
    <property type="match status" value="1"/>
</dbReference>
<dbReference type="SUPFAM" id="SSF48452">
    <property type="entry name" value="TPR-like"/>
    <property type="match status" value="2"/>
</dbReference>
<dbReference type="EMBL" id="BMKG01000017">
    <property type="protein sequence ID" value="GGC13271.1"/>
    <property type="molecule type" value="Genomic_DNA"/>
</dbReference>
<evidence type="ECO:0000256" key="2">
    <source>
        <dbReference type="ARBA" id="ARBA00034247"/>
    </source>
</evidence>
<dbReference type="InterPro" id="IPR000160">
    <property type="entry name" value="GGDEF_dom"/>
</dbReference>
<sequence length="695" mass="75199">MAAPAPSTLLSSVVRTARLRRWAAALLLCPALAFGEDTLATRLDDAGAKARSVPDQALRELRAMAGEVATAPPALRADFLYFSSTAERTAGDVPRALALADELVAFGERQGDDVALVKGLLERANAQWMLGKVPASHATSLQAERVARRIADVAVKVQSAISAGQAYQEQGNYPAGLARLQGAVDLARQIEGDTAPLGNSLYALVWLYLNMGQLDKAAEAQRESLLLARAAESPARIAVALGTEYALAIEQKAFRRARRALLEALGLERSIGARQMTATTLVYLSDSYLKERKFQEARTYGAQALQAAIDVNSVSDIATARVNLGQAYLGLGLLAEGKRHVDAGLATYEKQGDKPELQAVLLEYGGALEHAGDYRGAIGAYHRERDIAREMFADERRAAVLELQEKYDAERTQRQIEALRRDNRAAGAELEHRRLQQRIWWLLAGACALAAATVALMYRKVRQANARLAERNVELKRQGSLDPLTGLYNRRHFQAFMAAGQEGGGRRATDGDTVGALFLLDVDHFKHVNDTFGHAAGDEVLKLIAAGLREALRETDMIVRWGGEEFLVFLPAVARAGLDDVARRILYGISSRTVAYQGAVIPVNVSVGFAPYPLMAGTTPLAWERVVNLADMALYLAKSNGRNRAVGVRGFPGLDRTTVEAVEADLEHAWHAGFVDLAVVPGGAPGEARPEGRTD</sequence>
<dbReference type="RefSeq" id="WP_229417676.1">
    <property type="nucleotide sequence ID" value="NZ_BMKG01000017.1"/>
</dbReference>